<comment type="caution">
    <text evidence="9">The sequence shown here is derived from an EMBL/GenBank/DDBJ whole genome shotgun (WGS) entry which is preliminary data.</text>
</comment>
<feature type="domain" description="Peptidase S11 D-alanyl-D-alanine carboxypeptidase A N-terminal" evidence="8">
    <location>
        <begin position="27"/>
        <end position="240"/>
    </location>
</feature>
<evidence type="ECO:0000256" key="2">
    <source>
        <dbReference type="ARBA" id="ARBA00022729"/>
    </source>
</evidence>
<keyword evidence="5" id="KW-0573">Peptidoglycan synthesis</keyword>
<evidence type="ECO:0000256" key="6">
    <source>
        <dbReference type="ARBA" id="ARBA00023316"/>
    </source>
</evidence>
<evidence type="ECO:0000256" key="7">
    <source>
        <dbReference type="RuleBase" id="RU004016"/>
    </source>
</evidence>
<dbReference type="Gene3D" id="3.40.710.10">
    <property type="entry name" value="DD-peptidase/beta-lactamase superfamily"/>
    <property type="match status" value="1"/>
</dbReference>
<dbReference type="PANTHER" id="PTHR21581">
    <property type="entry name" value="D-ALANYL-D-ALANINE CARBOXYPEPTIDASE"/>
    <property type="match status" value="1"/>
</dbReference>
<sequence>MKKVVILIFMIITHVNFSFVSAYSITNTGYVAYKYNENEIRPIASLTKVMNIMVALDEVKKGHISLNDKVTITDDMVKINETGIDIKKGDKIRLEDLLKAQVVYSANNAAYATAYYISKNNIENYIELMNAKAQQLQMTNTKFYTPAGLPTKYTKKPVDVSTAYDLSKLSLEALKYDKLIEWANLKTINIKGKKYINRNILLGKDGNFGLKTGYHTLSGFNMIGLYKVKGVILINISLADETNENKFKTQQKLANDFKKNLKQYLYKDQFYADLNLEHFKQKNINTAIASDFFYYNTDFIIKEKVYNLNKDISIGSKVGDVEIYSLNGKIIKRIDIIAKTEAKKLNIFERILEFFWYIMKGRI</sequence>
<evidence type="ECO:0000313" key="10">
    <source>
        <dbReference type="Proteomes" id="UP001225134"/>
    </source>
</evidence>
<dbReference type="RefSeq" id="WP_285152942.1">
    <property type="nucleotide sequence ID" value="NZ_JASSPP010000005.1"/>
</dbReference>
<dbReference type="Proteomes" id="UP001225134">
    <property type="component" value="Unassembled WGS sequence"/>
</dbReference>
<keyword evidence="6" id="KW-0961">Cell wall biogenesis/degradation</keyword>
<dbReference type="InterPro" id="IPR001967">
    <property type="entry name" value="Peptidase_S11_N"/>
</dbReference>
<proteinExistence type="inferred from homology"/>
<comment type="similarity">
    <text evidence="1 7">Belongs to the peptidase S11 family.</text>
</comment>
<evidence type="ECO:0000259" key="8">
    <source>
        <dbReference type="Pfam" id="PF00768"/>
    </source>
</evidence>
<gene>
    <name evidence="9" type="ORF">QQA45_03885</name>
</gene>
<evidence type="ECO:0000256" key="4">
    <source>
        <dbReference type="ARBA" id="ARBA00022960"/>
    </source>
</evidence>
<name>A0ABT7HJH4_9FUSO</name>
<dbReference type="Pfam" id="PF00768">
    <property type="entry name" value="Peptidase_S11"/>
    <property type="match status" value="1"/>
</dbReference>
<dbReference type="GO" id="GO:0016787">
    <property type="term" value="F:hydrolase activity"/>
    <property type="evidence" value="ECO:0007669"/>
    <property type="project" value="UniProtKB-KW"/>
</dbReference>
<accession>A0ABT7HJH4</accession>
<keyword evidence="4" id="KW-0133">Cell shape</keyword>
<dbReference type="InterPro" id="IPR012338">
    <property type="entry name" value="Beta-lactam/transpept-like"/>
</dbReference>
<evidence type="ECO:0000256" key="3">
    <source>
        <dbReference type="ARBA" id="ARBA00022801"/>
    </source>
</evidence>
<evidence type="ECO:0000256" key="1">
    <source>
        <dbReference type="ARBA" id="ARBA00007164"/>
    </source>
</evidence>
<dbReference type="PRINTS" id="PR00725">
    <property type="entry name" value="DADACBPTASE1"/>
</dbReference>
<dbReference type="SUPFAM" id="SSF56601">
    <property type="entry name" value="beta-lactamase/transpeptidase-like"/>
    <property type="match status" value="1"/>
</dbReference>
<dbReference type="EMBL" id="JASSPP010000005">
    <property type="protein sequence ID" value="MDK9580653.1"/>
    <property type="molecule type" value="Genomic_DNA"/>
</dbReference>
<dbReference type="PANTHER" id="PTHR21581:SF6">
    <property type="entry name" value="TRAFFICKING PROTEIN PARTICLE COMPLEX SUBUNIT 12"/>
    <property type="match status" value="1"/>
</dbReference>
<keyword evidence="2" id="KW-0732">Signal</keyword>
<organism evidence="9 10">
    <name type="scientific">Sneathia sanguinegens</name>
    <dbReference type="NCBI Taxonomy" id="40543"/>
    <lineage>
        <taxon>Bacteria</taxon>
        <taxon>Fusobacteriati</taxon>
        <taxon>Fusobacteriota</taxon>
        <taxon>Fusobacteriia</taxon>
        <taxon>Fusobacteriales</taxon>
        <taxon>Leptotrichiaceae</taxon>
        <taxon>Sneathia</taxon>
    </lineage>
</organism>
<dbReference type="InterPro" id="IPR018044">
    <property type="entry name" value="Peptidase_S11"/>
</dbReference>
<evidence type="ECO:0000256" key="5">
    <source>
        <dbReference type="ARBA" id="ARBA00022984"/>
    </source>
</evidence>
<keyword evidence="10" id="KW-1185">Reference proteome</keyword>
<protein>
    <submittedName>
        <fullName evidence="9">Serine hydrolase</fullName>
    </submittedName>
</protein>
<keyword evidence="3 9" id="KW-0378">Hydrolase</keyword>
<reference evidence="9 10" key="1">
    <citation type="submission" date="2023-06" db="EMBL/GenBank/DDBJ databases">
        <title>Antibody response to the Sneathia vaginalis cytopathogenic toxin A during pregnancy.</title>
        <authorList>
            <person name="Mccoy Z.T."/>
            <person name="Serrano M.G."/>
            <person name="Spaine K."/>
            <person name="Edwards D.J."/>
            <person name="Buck G.A."/>
            <person name="Jefferson K."/>
        </authorList>
    </citation>
    <scope>NUCLEOTIDE SEQUENCE [LARGE SCALE GENOMIC DNA]</scope>
    <source>
        <strain evidence="9 10">CCUG 42621</strain>
    </source>
</reference>
<evidence type="ECO:0000313" key="9">
    <source>
        <dbReference type="EMBL" id="MDK9580653.1"/>
    </source>
</evidence>